<dbReference type="GO" id="GO:0004518">
    <property type="term" value="F:nuclease activity"/>
    <property type="evidence" value="ECO:0007669"/>
    <property type="project" value="UniProtKB-KW"/>
</dbReference>
<keyword evidence="2" id="KW-0540">Nuclease</keyword>
<keyword evidence="3" id="KW-0479">Metal-binding</keyword>
<keyword evidence="7" id="KW-0067">ATP-binding</keyword>
<keyword evidence="4" id="KW-0547">Nucleotide-binding</keyword>
<sequence>QMQVNNEFKPESSKRLDQNCEANPKVVDNETSPRKGNSINKVTEKTVNTIIGNEDNGVCSNSSTKCNGLLSSKEDKELVEKSVSNVNDTVPTKLDIMEVIKNQPKSFEIEDISTSFLEDLSFEELTPKQPIRLDDGKRCKVTAVEHLEACGETVLTLQPCDSTTGETAVCVLRGSWATTVVREADVVSVTATQMSGQPGCWMVDNDSGLLTTHPDTLVSGTTIVGSLFCMRRSVLSDMYRGIDADSSIMVMGSFLHQLLQEVLKRKVSSLDEINKLLNEFTSSRHFIFSLYSSGMELKKTKESLHEFVPKIHGFVQKYIVNSSGLGLSTFSQPTAWDNKESWRGHITDIADIEENIWTPRLGIKGKVDVTVKTHERNTKKVMPLELK</sequence>
<gene>
    <name evidence="12" type="ORF">g.11307</name>
</gene>
<dbReference type="GO" id="GO:0046872">
    <property type="term" value="F:metal ion binding"/>
    <property type="evidence" value="ECO:0007669"/>
    <property type="project" value="UniProtKB-KW"/>
</dbReference>
<name>A0A1B6KEW6_9HEMI</name>
<keyword evidence="6" id="KW-0347">Helicase</keyword>
<evidence type="ECO:0000256" key="8">
    <source>
        <dbReference type="ARBA" id="ARBA00023004"/>
    </source>
</evidence>
<dbReference type="AlphaFoldDB" id="A0A1B6KEW6"/>
<evidence type="ECO:0000256" key="9">
    <source>
        <dbReference type="ARBA" id="ARBA00023014"/>
    </source>
</evidence>
<feature type="non-terminal residue" evidence="12">
    <location>
        <position position="1"/>
    </location>
</feature>
<dbReference type="PANTHER" id="PTHR36531">
    <property type="entry name" value="CRISPR-ASSOCIATED EXONUCLEASE CAS4"/>
    <property type="match status" value="1"/>
</dbReference>
<dbReference type="EMBL" id="GEBQ01029965">
    <property type="protein sequence ID" value="JAT10012.1"/>
    <property type="molecule type" value="Transcribed_RNA"/>
</dbReference>
<evidence type="ECO:0000259" key="11">
    <source>
        <dbReference type="Pfam" id="PF08696"/>
    </source>
</evidence>
<comment type="cofactor">
    <cofactor evidence="1">
        <name>[4Fe-4S] cluster</name>
        <dbReference type="ChEBI" id="CHEBI:49883"/>
    </cofactor>
</comment>
<feature type="region of interest" description="Disordered" evidence="10">
    <location>
        <begin position="1"/>
        <end position="38"/>
    </location>
</feature>
<evidence type="ECO:0000256" key="6">
    <source>
        <dbReference type="ARBA" id="ARBA00022806"/>
    </source>
</evidence>
<evidence type="ECO:0000256" key="4">
    <source>
        <dbReference type="ARBA" id="ARBA00022741"/>
    </source>
</evidence>
<dbReference type="GO" id="GO:0005524">
    <property type="term" value="F:ATP binding"/>
    <property type="evidence" value="ECO:0007669"/>
    <property type="project" value="UniProtKB-KW"/>
</dbReference>
<dbReference type="GO" id="GO:0016787">
    <property type="term" value="F:hydrolase activity"/>
    <property type="evidence" value="ECO:0007669"/>
    <property type="project" value="UniProtKB-KW"/>
</dbReference>
<feature type="domain" description="DNA replication factor Dna2 N-terminal" evidence="11">
    <location>
        <begin position="163"/>
        <end position="372"/>
    </location>
</feature>
<protein>
    <recommendedName>
        <fullName evidence="11">DNA replication factor Dna2 N-terminal domain-containing protein</fullName>
    </recommendedName>
</protein>
<feature type="non-terminal residue" evidence="12">
    <location>
        <position position="387"/>
    </location>
</feature>
<feature type="compositionally biased region" description="Basic and acidic residues" evidence="10">
    <location>
        <begin position="8"/>
        <end position="18"/>
    </location>
</feature>
<evidence type="ECO:0000256" key="2">
    <source>
        <dbReference type="ARBA" id="ARBA00022722"/>
    </source>
</evidence>
<proteinExistence type="predicted"/>
<evidence type="ECO:0000256" key="1">
    <source>
        <dbReference type="ARBA" id="ARBA00001966"/>
    </source>
</evidence>
<accession>A0A1B6KEW6</accession>
<dbReference type="InterPro" id="IPR051827">
    <property type="entry name" value="Cas4_exonuclease"/>
</dbReference>
<dbReference type="GO" id="GO:0051536">
    <property type="term" value="F:iron-sulfur cluster binding"/>
    <property type="evidence" value="ECO:0007669"/>
    <property type="project" value="UniProtKB-KW"/>
</dbReference>
<dbReference type="Pfam" id="PF08696">
    <property type="entry name" value="Dna2"/>
    <property type="match status" value="1"/>
</dbReference>
<evidence type="ECO:0000256" key="5">
    <source>
        <dbReference type="ARBA" id="ARBA00022801"/>
    </source>
</evidence>
<keyword evidence="9" id="KW-0411">Iron-sulfur</keyword>
<evidence type="ECO:0000256" key="3">
    <source>
        <dbReference type="ARBA" id="ARBA00022723"/>
    </source>
</evidence>
<evidence type="ECO:0000256" key="10">
    <source>
        <dbReference type="SAM" id="MobiDB-lite"/>
    </source>
</evidence>
<reference evidence="12" key="1">
    <citation type="submission" date="2015-11" db="EMBL/GenBank/DDBJ databases">
        <title>De novo transcriptome assembly of four potential Pierce s Disease insect vectors from Arizona vineyards.</title>
        <authorList>
            <person name="Tassone E.E."/>
        </authorList>
    </citation>
    <scope>NUCLEOTIDE SEQUENCE</scope>
</reference>
<evidence type="ECO:0000256" key="7">
    <source>
        <dbReference type="ARBA" id="ARBA00022840"/>
    </source>
</evidence>
<keyword evidence="5" id="KW-0378">Hydrolase</keyword>
<dbReference type="PANTHER" id="PTHR36531:SF6">
    <property type="entry name" value="DNA REPLICATION ATP-DEPENDENT HELICASE_NUCLEASE DNA2"/>
    <property type="match status" value="1"/>
</dbReference>
<organism evidence="12">
    <name type="scientific">Graphocephala atropunctata</name>
    <dbReference type="NCBI Taxonomy" id="36148"/>
    <lineage>
        <taxon>Eukaryota</taxon>
        <taxon>Metazoa</taxon>
        <taxon>Ecdysozoa</taxon>
        <taxon>Arthropoda</taxon>
        <taxon>Hexapoda</taxon>
        <taxon>Insecta</taxon>
        <taxon>Pterygota</taxon>
        <taxon>Neoptera</taxon>
        <taxon>Paraneoptera</taxon>
        <taxon>Hemiptera</taxon>
        <taxon>Auchenorrhyncha</taxon>
        <taxon>Membracoidea</taxon>
        <taxon>Cicadellidae</taxon>
        <taxon>Cicadellinae</taxon>
        <taxon>Cicadellini</taxon>
        <taxon>Graphocephala</taxon>
    </lineage>
</organism>
<keyword evidence="8" id="KW-0408">Iron</keyword>
<evidence type="ECO:0000313" key="12">
    <source>
        <dbReference type="EMBL" id="JAT10012.1"/>
    </source>
</evidence>
<dbReference type="GO" id="GO:0004386">
    <property type="term" value="F:helicase activity"/>
    <property type="evidence" value="ECO:0007669"/>
    <property type="project" value="UniProtKB-KW"/>
</dbReference>
<dbReference type="InterPro" id="IPR014808">
    <property type="entry name" value="DNA_replication_fac_Dna2_N"/>
</dbReference>